<gene>
    <name evidence="2" type="ORF">CONCODRAFT_28921</name>
</gene>
<dbReference type="PANTHER" id="PTHR10695:SF46">
    <property type="entry name" value="BIFUNCTIONAL COENZYME A SYNTHASE-RELATED"/>
    <property type="match status" value="1"/>
</dbReference>
<feature type="non-terminal residue" evidence="2">
    <location>
        <position position="125"/>
    </location>
</feature>
<reference evidence="2 3" key="1">
    <citation type="journal article" date="2015" name="Genome Biol. Evol.">
        <title>Phylogenomic analyses indicate that early fungi evolved digesting cell walls of algal ancestors of land plants.</title>
        <authorList>
            <person name="Chang Y."/>
            <person name="Wang S."/>
            <person name="Sekimoto S."/>
            <person name="Aerts A.L."/>
            <person name="Choi C."/>
            <person name="Clum A."/>
            <person name="LaButti K.M."/>
            <person name="Lindquist E.A."/>
            <person name="Yee Ngan C."/>
            <person name="Ohm R.A."/>
            <person name="Salamov A.A."/>
            <person name="Grigoriev I.V."/>
            <person name="Spatafora J.W."/>
            <person name="Berbee M.L."/>
        </authorList>
    </citation>
    <scope>NUCLEOTIDE SEQUENCE [LARGE SCALE GENOMIC DNA]</scope>
    <source>
        <strain evidence="2 3">NRRL 28638</strain>
    </source>
</reference>
<dbReference type="STRING" id="796925.A0A137P6X8"/>
<dbReference type="Proteomes" id="UP000070444">
    <property type="component" value="Unassembled WGS sequence"/>
</dbReference>
<feature type="non-terminal residue" evidence="2">
    <location>
        <position position="1"/>
    </location>
</feature>
<organism evidence="2 3">
    <name type="scientific">Conidiobolus coronatus (strain ATCC 28846 / CBS 209.66 / NRRL 28638)</name>
    <name type="common">Delacroixia coronata</name>
    <dbReference type="NCBI Taxonomy" id="796925"/>
    <lineage>
        <taxon>Eukaryota</taxon>
        <taxon>Fungi</taxon>
        <taxon>Fungi incertae sedis</taxon>
        <taxon>Zoopagomycota</taxon>
        <taxon>Entomophthoromycotina</taxon>
        <taxon>Entomophthoromycetes</taxon>
        <taxon>Entomophthorales</taxon>
        <taxon>Ancylistaceae</taxon>
        <taxon>Conidiobolus</taxon>
    </lineage>
</organism>
<evidence type="ECO:0000313" key="3">
    <source>
        <dbReference type="Proteomes" id="UP000070444"/>
    </source>
</evidence>
<dbReference type="InterPro" id="IPR014729">
    <property type="entry name" value="Rossmann-like_a/b/a_fold"/>
</dbReference>
<dbReference type="SUPFAM" id="SSF52374">
    <property type="entry name" value="Nucleotidylyl transferase"/>
    <property type="match status" value="1"/>
</dbReference>
<evidence type="ECO:0000313" key="2">
    <source>
        <dbReference type="EMBL" id="KXN70694.1"/>
    </source>
</evidence>
<dbReference type="OMA" id="APHEQAV"/>
<dbReference type="InterPro" id="IPR004821">
    <property type="entry name" value="Cyt_trans-like"/>
</dbReference>
<dbReference type="GO" id="GO:0015937">
    <property type="term" value="P:coenzyme A biosynthetic process"/>
    <property type="evidence" value="ECO:0007669"/>
    <property type="project" value="TreeGrafter"/>
</dbReference>
<dbReference type="PANTHER" id="PTHR10695">
    <property type="entry name" value="DEPHOSPHO-COA KINASE-RELATED"/>
    <property type="match status" value="1"/>
</dbReference>
<feature type="domain" description="Cytidyltransferase-like" evidence="1">
    <location>
        <begin position="2"/>
        <end position="97"/>
    </location>
</feature>
<protein>
    <recommendedName>
        <fullName evidence="1">Cytidyltransferase-like domain-containing protein</fullName>
    </recommendedName>
</protein>
<dbReference type="AlphaFoldDB" id="A0A137P6X8"/>
<evidence type="ECO:0000259" key="1">
    <source>
        <dbReference type="Pfam" id="PF01467"/>
    </source>
</evidence>
<accession>A0A137P6X8</accession>
<dbReference type="EMBL" id="KQ964495">
    <property type="protein sequence ID" value="KXN70694.1"/>
    <property type="molecule type" value="Genomic_DNA"/>
</dbReference>
<keyword evidence="3" id="KW-1185">Reference proteome</keyword>
<proteinExistence type="predicted"/>
<dbReference type="Gene3D" id="3.40.50.620">
    <property type="entry name" value="HUPs"/>
    <property type="match status" value="1"/>
</dbReference>
<sequence>ALGGTFDHLHPGHKILLSISALAPSNELFCGVMAPATLKSKSFGDLLESIDTRIENVAKFLKFFNWGLNVEVAPINDGFGPTITNPDFDTLILTEETAKGGQLVNDKRVELGWQPLKNLVVSLIS</sequence>
<dbReference type="GO" id="GO:0004140">
    <property type="term" value="F:dephospho-CoA kinase activity"/>
    <property type="evidence" value="ECO:0007669"/>
    <property type="project" value="TreeGrafter"/>
</dbReference>
<name>A0A137P6X8_CONC2</name>
<dbReference type="Pfam" id="PF01467">
    <property type="entry name" value="CTP_transf_like"/>
    <property type="match status" value="1"/>
</dbReference>
<dbReference type="OrthoDB" id="330671at2759"/>